<dbReference type="RefSeq" id="WP_350344223.1">
    <property type="nucleotide sequence ID" value="NZ_CP158367.1"/>
</dbReference>
<dbReference type="EMBL" id="CP158367">
    <property type="protein sequence ID" value="XBX75479.1"/>
    <property type="molecule type" value="Genomic_DNA"/>
</dbReference>
<name>A0AAU7VMZ6_9FIRM</name>
<evidence type="ECO:0000313" key="2">
    <source>
        <dbReference type="EMBL" id="XBX75479.1"/>
    </source>
</evidence>
<feature type="transmembrane region" description="Helical" evidence="1">
    <location>
        <begin position="60"/>
        <end position="77"/>
    </location>
</feature>
<evidence type="ECO:0000256" key="1">
    <source>
        <dbReference type="SAM" id="Phobius"/>
    </source>
</evidence>
<feature type="transmembrane region" description="Helical" evidence="1">
    <location>
        <begin position="169"/>
        <end position="186"/>
    </location>
</feature>
<reference evidence="2" key="1">
    <citation type="journal article" date="2013" name="Extremophiles">
        <title>Proteinivorax tanatarense gen. nov., sp. nov., an anaerobic, haloalkaliphilic, proteolytic bacterium isolated from a decaying algal bloom, and proposal of Proteinivoraceae fam. nov.</title>
        <authorList>
            <person name="Kevbrin V."/>
            <person name="Boltyanskaya Y."/>
            <person name="Zhilina T."/>
            <person name="Kolganova T."/>
            <person name="Lavrentjeva E."/>
            <person name="Kuznetsov B."/>
        </authorList>
    </citation>
    <scope>NUCLEOTIDE SEQUENCE</scope>
    <source>
        <strain evidence="2">Z-910T</strain>
    </source>
</reference>
<proteinExistence type="predicted"/>
<sequence>MIKSNAKKIITLYKKEVRTINNETVFVLGFLIGFFLREFIKVNDSSYVTEVFGSVDNAFIYLYCALFIILFRSFFLMTNRYITMSLPVKGTSVLISKIAGTLTQLIIIFVSWALIFGGLWFMISQLDGEAILEFDVKKGLYGLVWFSYILNIIYFSCTIGKIAKRFEKITAFSVFLFTIFTINKGLDIIGDILNFEFVGANLLIFRDLRVIHSYNHIALNLFGCEYPTGDILFSGFMMLILSLGFLIVTGHLWDNKVDF</sequence>
<reference evidence="2" key="2">
    <citation type="submission" date="2024-06" db="EMBL/GenBank/DDBJ databases">
        <authorList>
            <person name="Petrova K.O."/>
            <person name="Toshchakov S.V."/>
            <person name="Boltjanskaja Y.V."/>
            <person name="Kevbrin V."/>
        </authorList>
    </citation>
    <scope>NUCLEOTIDE SEQUENCE</scope>
    <source>
        <strain evidence="2">Z-910T</strain>
    </source>
</reference>
<gene>
    <name evidence="2" type="ORF">PRVXT_000612</name>
</gene>
<feature type="transmembrane region" description="Helical" evidence="1">
    <location>
        <begin position="98"/>
        <end position="123"/>
    </location>
</feature>
<feature type="transmembrane region" description="Helical" evidence="1">
    <location>
        <begin position="20"/>
        <end position="40"/>
    </location>
</feature>
<keyword evidence="1" id="KW-1133">Transmembrane helix</keyword>
<organism evidence="2">
    <name type="scientific">Proteinivorax tanatarense</name>
    <dbReference type="NCBI Taxonomy" id="1260629"/>
    <lineage>
        <taxon>Bacteria</taxon>
        <taxon>Bacillati</taxon>
        <taxon>Bacillota</taxon>
        <taxon>Clostridia</taxon>
        <taxon>Eubacteriales</taxon>
        <taxon>Proteinivoracaceae</taxon>
        <taxon>Proteinivorax</taxon>
    </lineage>
</organism>
<keyword evidence="1" id="KW-0812">Transmembrane</keyword>
<evidence type="ECO:0008006" key="3">
    <source>
        <dbReference type="Google" id="ProtNLM"/>
    </source>
</evidence>
<dbReference type="AlphaFoldDB" id="A0AAU7VMZ6"/>
<keyword evidence="1" id="KW-0472">Membrane</keyword>
<feature type="transmembrane region" description="Helical" evidence="1">
    <location>
        <begin position="231"/>
        <end position="253"/>
    </location>
</feature>
<accession>A0AAU7VMZ6</accession>
<protein>
    <recommendedName>
        <fullName evidence="3">ABC transporter permease</fullName>
    </recommendedName>
</protein>
<feature type="transmembrane region" description="Helical" evidence="1">
    <location>
        <begin position="143"/>
        <end position="162"/>
    </location>
</feature>